<comment type="caution">
    <text evidence="1">The sequence shown here is derived from an EMBL/GenBank/DDBJ whole genome shotgun (WGS) entry which is preliminary data.</text>
</comment>
<sequence>MWIVAEYCERIQGAVEPAEVVGSALELTATSPWSRRAERSHEHRLEEEAGRRTRAQLSCCTISQVVKLCVGSVFLKAD</sequence>
<dbReference type="Proteomes" id="UP000314294">
    <property type="component" value="Unassembled WGS sequence"/>
</dbReference>
<proteinExistence type="predicted"/>
<evidence type="ECO:0000313" key="1">
    <source>
        <dbReference type="EMBL" id="TNN70437.1"/>
    </source>
</evidence>
<gene>
    <name evidence="1" type="ORF">EYF80_019314</name>
</gene>
<organism evidence="1 2">
    <name type="scientific">Liparis tanakae</name>
    <name type="common">Tanaka's snailfish</name>
    <dbReference type="NCBI Taxonomy" id="230148"/>
    <lineage>
        <taxon>Eukaryota</taxon>
        <taxon>Metazoa</taxon>
        <taxon>Chordata</taxon>
        <taxon>Craniata</taxon>
        <taxon>Vertebrata</taxon>
        <taxon>Euteleostomi</taxon>
        <taxon>Actinopterygii</taxon>
        <taxon>Neopterygii</taxon>
        <taxon>Teleostei</taxon>
        <taxon>Neoteleostei</taxon>
        <taxon>Acanthomorphata</taxon>
        <taxon>Eupercaria</taxon>
        <taxon>Perciformes</taxon>
        <taxon>Cottioidei</taxon>
        <taxon>Cottales</taxon>
        <taxon>Liparidae</taxon>
        <taxon>Liparis</taxon>
    </lineage>
</organism>
<name>A0A4Z2HXL6_9TELE</name>
<keyword evidence="2" id="KW-1185">Reference proteome</keyword>
<reference evidence="1 2" key="1">
    <citation type="submission" date="2019-03" db="EMBL/GenBank/DDBJ databases">
        <title>First draft genome of Liparis tanakae, snailfish: a comprehensive survey of snailfish specific genes.</title>
        <authorList>
            <person name="Kim W."/>
            <person name="Song I."/>
            <person name="Jeong J.-H."/>
            <person name="Kim D."/>
            <person name="Kim S."/>
            <person name="Ryu S."/>
            <person name="Song J.Y."/>
            <person name="Lee S.K."/>
        </authorList>
    </citation>
    <scope>NUCLEOTIDE SEQUENCE [LARGE SCALE GENOMIC DNA]</scope>
    <source>
        <tissue evidence="1">Muscle</tissue>
    </source>
</reference>
<evidence type="ECO:0000313" key="2">
    <source>
        <dbReference type="Proteomes" id="UP000314294"/>
    </source>
</evidence>
<protein>
    <submittedName>
        <fullName evidence="1">Uncharacterized protein</fullName>
    </submittedName>
</protein>
<dbReference type="AlphaFoldDB" id="A0A4Z2HXL6"/>
<dbReference type="EMBL" id="SRLO01000163">
    <property type="protein sequence ID" value="TNN70437.1"/>
    <property type="molecule type" value="Genomic_DNA"/>
</dbReference>
<accession>A0A4Z2HXL6</accession>